<dbReference type="STRING" id="131310.A0A0N4ZCX7"/>
<dbReference type="Proteomes" id="UP000038045">
    <property type="component" value="Unplaced"/>
</dbReference>
<evidence type="ECO:0000256" key="5">
    <source>
        <dbReference type="ARBA" id="ARBA00022919"/>
    </source>
</evidence>
<keyword evidence="11" id="KW-1185">Reference proteome</keyword>
<dbReference type="GO" id="GO:0047493">
    <property type="term" value="F:ceramide cholinephosphotransferase activity"/>
    <property type="evidence" value="ECO:0007669"/>
    <property type="project" value="TreeGrafter"/>
</dbReference>
<dbReference type="WBParaSite" id="PTRK_0000540200.1">
    <property type="protein sequence ID" value="PTRK_0000540200.1"/>
    <property type="gene ID" value="PTRK_0000540200"/>
</dbReference>
<organism evidence="11 12">
    <name type="scientific">Parastrongyloides trichosuri</name>
    <name type="common">Possum-specific nematode worm</name>
    <dbReference type="NCBI Taxonomy" id="131310"/>
    <lineage>
        <taxon>Eukaryota</taxon>
        <taxon>Metazoa</taxon>
        <taxon>Ecdysozoa</taxon>
        <taxon>Nematoda</taxon>
        <taxon>Chromadorea</taxon>
        <taxon>Rhabditida</taxon>
        <taxon>Tylenchina</taxon>
        <taxon>Panagrolaimomorpha</taxon>
        <taxon>Strongyloidoidea</taxon>
        <taxon>Strongyloididae</taxon>
        <taxon>Parastrongyloides</taxon>
    </lineage>
</organism>
<dbReference type="InterPro" id="IPR045221">
    <property type="entry name" value="Sphingomyelin_synth-like"/>
</dbReference>
<evidence type="ECO:0000256" key="1">
    <source>
        <dbReference type="ARBA" id="ARBA00004141"/>
    </source>
</evidence>
<name>A0A0N4ZCX7_PARTI</name>
<dbReference type="PANTHER" id="PTHR21290">
    <property type="entry name" value="SPHINGOMYELIN SYNTHETASE"/>
    <property type="match status" value="1"/>
</dbReference>
<feature type="transmembrane region" description="Helical" evidence="9">
    <location>
        <begin position="92"/>
        <end position="116"/>
    </location>
</feature>
<feature type="transmembrane region" description="Helical" evidence="9">
    <location>
        <begin position="51"/>
        <end position="72"/>
    </location>
</feature>
<dbReference type="GO" id="GO:0005886">
    <property type="term" value="C:plasma membrane"/>
    <property type="evidence" value="ECO:0007669"/>
    <property type="project" value="TreeGrafter"/>
</dbReference>
<evidence type="ECO:0000256" key="8">
    <source>
        <dbReference type="ARBA" id="ARBA00023136"/>
    </source>
</evidence>
<dbReference type="Pfam" id="PF14360">
    <property type="entry name" value="PAP2_C"/>
    <property type="match status" value="1"/>
</dbReference>
<feature type="transmembrane region" description="Helical" evidence="9">
    <location>
        <begin position="225"/>
        <end position="245"/>
    </location>
</feature>
<sequence>MANLLSEAEEITHSLVSTASTGTSIQIEEDDNSTNSFIREHNKLPSERYKAFIAFLLCALSAFGNTVILSYVHDFRPTSPPLPDISFSLTPYAPYLLYYNEFIMVSLSLSALVICILHRYRWILLRRLFIITAILYMGRMLTLLFTTLPNADPNYPCAPRFTDQNRTISGVLGRAVKVFFGAGLQVNGDSNLCGDYIYSGHTVILVISTLFINEYSPSKWKYIQYITWPITFTGIAFLLISRGHYTIDVAISYWLTTRLFWEYHTFAANQYLRNDQSKDNHFRKYGWLFICRIMETNIHTNIPEEFDNPIKNIKILLFRRTTVDLPLHN</sequence>
<dbReference type="GO" id="GO:0033188">
    <property type="term" value="F:sphingomyelin synthase activity"/>
    <property type="evidence" value="ECO:0007669"/>
    <property type="project" value="TreeGrafter"/>
</dbReference>
<dbReference type="GO" id="GO:0005789">
    <property type="term" value="C:endoplasmic reticulum membrane"/>
    <property type="evidence" value="ECO:0007669"/>
    <property type="project" value="TreeGrafter"/>
</dbReference>
<dbReference type="PANTHER" id="PTHR21290:SF27">
    <property type="entry name" value="PHOSPHATIDYLCHOLINE:CERAMIDE CHOLINEPHOSPHOTRANSFERASE 1"/>
    <property type="match status" value="1"/>
</dbReference>
<evidence type="ECO:0000256" key="6">
    <source>
        <dbReference type="ARBA" id="ARBA00022989"/>
    </source>
</evidence>
<comment type="subcellular location">
    <subcellularLocation>
        <location evidence="1">Membrane</location>
        <topology evidence="1">Multi-pass membrane protein</topology>
    </subcellularLocation>
</comment>
<keyword evidence="6 9" id="KW-1133">Transmembrane helix</keyword>
<dbReference type="AlphaFoldDB" id="A0A0N4ZCX7"/>
<dbReference type="GO" id="GO:0046513">
    <property type="term" value="P:ceramide biosynthetic process"/>
    <property type="evidence" value="ECO:0007669"/>
    <property type="project" value="TreeGrafter"/>
</dbReference>
<keyword evidence="3" id="KW-0808">Transferase</keyword>
<evidence type="ECO:0000256" key="2">
    <source>
        <dbReference type="ARBA" id="ARBA00005441"/>
    </source>
</evidence>
<proteinExistence type="inferred from homology"/>
<keyword evidence="8 9" id="KW-0472">Membrane</keyword>
<evidence type="ECO:0000256" key="4">
    <source>
        <dbReference type="ARBA" id="ARBA00022692"/>
    </source>
</evidence>
<dbReference type="GO" id="GO:0006686">
    <property type="term" value="P:sphingomyelin biosynthetic process"/>
    <property type="evidence" value="ECO:0007669"/>
    <property type="project" value="TreeGrafter"/>
</dbReference>
<evidence type="ECO:0000256" key="7">
    <source>
        <dbReference type="ARBA" id="ARBA00023098"/>
    </source>
</evidence>
<evidence type="ECO:0000313" key="12">
    <source>
        <dbReference type="WBParaSite" id="PTRK_0000540200.1"/>
    </source>
</evidence>
<keyword evidence="4 9" id="KW-0812">Transmembrane</keyword>
<reference evidence="12" key="1">
    <citation type="submission" date="2017-02" db="UniProtKB">
        <authorList>
            <consortium name="WormBaseParasite"/>
        </authorList>
    </citation>
    <scope>IDENTIFICATION</scope>
</reference>
<evidence type="ECO:0000256" key="9">
    <source>
        <dbReference type="SAM" id="Phobius"/>
    </source>
</evidence>
<accession>A0A0N4ZCX7</accession>
<evidence type="ECO:0000259" key="10">
    <source>
        <dbReference type="Pfam" id="PF14360"/>
    </source>
</evidence>
<comment type="similarity">
    <text evidence="2">Belongs to the sphingomyelin synthase family.</text>
</comment>
<dbReference type="InterPro" id="IPR025749">
    <property type="entry name" value="Sphingomyelin_synth-like_dom"/>
</dbReference>
<keyword evidence="7" id="KW-0443">Lipid metabolism</keyword>
<keyword evidence="5" id="KW-0746">Sphingolipid metabolism</keyword>
<evidence type="ECO:0000313" key="11">
    <source>
        <dbReference type="Proteomes" id="UP000038045"/>
    </source>
</evidence>
<protein>
    <submittedName>
        <fullName evidence="12">PAP2_C domain-containing protein</fullName>
    </submittedName>
</protein>
<dbReference type="GO" id="GO:0000139">
    <property type="term" value="C:Golgi membrane"/>
    <property type="evidence" value="ECO:0007669"/>
    <property type="project" value="TreeGrafter"/>
</dbReference>
<evidence type="ECO:0000256" key="3">
    <source>
        <dbReference type="ARBA" id="ARBA00022679"/>
    </source>
</evidence>
<feature type="transmembrane region" description="Helical" evidence="9">
    <location>
        <begin position="128"/>
        <end position="146"/>
    </location>
</feature>
<feature type="domain" description="Sphingomyelin synthase-like" evidence="10">
    <location>
        <begin position="193"/>
        <end position="265"/>
    </location>
</feature>